<evidence type="ECO:0000256" key="4">
    <source>
        <dbReference type="ARBA" id="ARBA00022679"/>
    </source>
</evidence>
<evidence type="ECO:0000313" key="7">
    <source>
        <dbReference type="EMBL" id="KHD86458.1"/>
    </source>
</evidence>
<accession>A0A0A6VG97</accession>
<dbReference type="Gene3D" id="3.40.50.12580">
    <property type="match status" value="1"/>
</dbReference>
<dbReference type="RefSeq" id="WP_035353067.1">
    <property type="nucleotide sequence ID" value="NZ_JAAIWK010000004.1"/>
</dbReference>
<reference evidence="8 10" key="3">
    <citation type="submission" date="2020-03" db="EMBL/GenBank/DDBJ databases">
        <title>Bacillus aquiflavi sp. nov., isolated from yellow water of strong flavor Chinese baijiu in Yibin region of China.</title>
        <authorList>
            <person name="Xie J."/>
        </authorList>
    </citation>
    <scope>NUCLEOTIDE SEQUENCE [LARGE SCALE GENOMIC DNA]</scope>
    <source>
        <strain evidence="8 10">Gsoil 114</strain>
    </source>
</reference>
<dbReference type="AlphaFoldDB" id="A0A0A6VG97"/>
<evidence type="ECO:0000256" key="2">
    <source>
        <dbReference type="ARBA" id="ARBA00010488"/>
    </source>
</evidence>
<dbReference type="InterPro" id="IPR043149">
    <property type="entry name" value="TagF_N"/>
</dbReference>
<comment type="caution">
    <text evidence="7">The sequence shown here is derived from an EMBL/GenBank/DDBJ whole genome shotgun (WGS) entry which is preliminary data.</text>
</comment>
<reference evidence="8" key="2">
    <citation type="submission" date="2020-02" db="EMBL/GenBank/DDBJ databases">
        <authorList>
            <person name="Feng H."/>
        </authorList>
    </citation>
    <scope>NUCLEOTIDE SEQUENCE [LARGE SCALE GENOMIC DNA]</scope>
    <source>
        <strain evidence="8">Gsoil 114</strain>
    </source>
</reference>
<gene>
    <name evidence="8" type="ORF">G4D61_04390</name>
    <name evidence="7" type="ORF">NG54_02945</name>
</gene>
<dbReference type="GO" id="GO:0019350">
    <property type="term" value="P:teichoic acid biosynthetic process"/>
    <property type="evidence" value="ECO:0007669"/>
    <property type="project" value="UniProtKB-KW"/>
</dbReference>
<keyword evidence="4 8" id="KW-0808">Transferase</keyword>
<dbReference type="SUPFAM" id="SSF53756">
    <property type="entry name" value="UDP-Glycosyltransferase/glycogen phosphorylase"/>
    <property type="match status" value="1"/>
</dbReference>
<evidence type="ECO:0000256" key="6">
    <source>
        <dbReference type="ARBA" id="ARBA00023136"/>
    </source>
</evidence>
<sequence>MVEQTFKRCTLKELRIERDDYVLDIYVPTRKVSEDSILFVNMIERYTEKEVTLAANEIERTDELILIQARIEKRQYEQLMSDNTFWDVYIISEQENDVDTEEDSDSEAPKITKFRVKSNQQYLELLYTHQKEIGKLWIPYATNKQNLSFKIKEPHIIARVEDAILDKNGILTLKGFAIDPLEKDVMLEKNLVLQDANHEFEKKYPVQTVERPDLAEQYGDGGKTYNFAGFTVQVNVIDLIERIDDKIRIKAYIEMPINGVPVLSSRLKYVIHHKPYAAQRYVKKVNQQKKRISLARTKKAKYLRLTVDDYSLIRSAKSLVRRKLIGFKKSKQIKKTYKLAFKIIGTLPAKKNVVMFESFLGKQYSDNPRAIYEYMKEHHPEFKLYWSIDKRFIHNFEGKDLIYINRFSIKWLFAMARARYWVTNSRMPLWIPKPKHTIYLQTWHGTPLKKLAADMDEVHMPGTTTSKYKRNFLKEASNWDYLISPNAYSTEIFRRAFQFEKEMLETGYPRNDVLYNENKKETIEAFKVKYGLPLDKKVILYAPTWRDNQFYGKGRYKFDLALDLTMLKERLGDEYIIVLRMHYLVAENFDLTPYTGFAYDFSNHEDIRELYLVADLLITDYSSVFFDYANLKRPMIFFVYDIDDYRDNLRGFYFDFEENAPGPLVKTTEQVIVEIRKLESNGFTLSETFNAFYNKFCYLESGHSSQKVVDRVFRGRKDI</sequence>
<dbReference type="InterPro" id="IPR007554">
    <property type="entry name" value="Glycerophosphate_synth"/>
</dbReference>
<dbReference type="STRING" id="363870.NG54_02945"/>
<evidence type="ECO:0000256" key="5">
    <source>
        <dbReference type="ARBA" id="ARBA00022944"/>
    </source>
</evidence>
<comment type="subcellular location">
    <subcellularLocation>
        <location evidence="1">Cell membrane</location>
        <topology evidence="1">Peripheral membrane protein</topology>
    </subcellularLocation>
</comment>
<keyword evidence="5" id="KW-0777">Teichoic acid biosynthesis</keyword>
<name>A0A0A6VG97_9BACI</name>
<dbReference type="Proteomes" id="UP000030588">
    <property type="component" value="Unassembled WGS sequence"/>
</dbReference>
<dbReference type="OrthoDB" id="9811865at2"/>
<dbReference type="Pfam" id="PF04464">
    <property type="entry name" value="Glyphos_transf"/>
    <property type="match status" value="1"/>
</dbReference>
<dbReference type="Gene3D" id="3.40.50.11820">
    <property type="match status" value="1"/>
</dbReference>
<organism evidence="7 9">
    <name type="scientific">Heyndrickxia ginsengihumi</name>
    <dbReference type="NCBI Taxonomy" id="363870"/>
    <lineage>
        <taxon>Bacteria</taxon>
        <taxon>Bacillati</taxon>
        <taxon>Bacillota</taxon>
        <taxon>Bacilli</taxon>
        <taxon>Bacillales</taxon>
        <taxon>Bacillaceae</taxon>
        <taxon>Heyndrickxia</taxon>
    </lineage>
</organism>
<evidence type="ECO:0000313" key="10">
    <source>
        <dbReference type="Proteomes" id="UP000476934"/>
    </source>
</evidence>
<reference evidence="7 9" key="1">
    <citation type="submission" date="2014-10" db="EMBL/GenBank/DDBJ databases">
        <title>Draft genome of phytase producing Bacillus ginsengihumi strain M2.11.</title>
        <authorList>
            <person name="Toymentseva A."/>
            <person name="Boulygina E.A."/>
            <person name="Kazakov S.V."/>
            <person name="Kayumov I."/>
            <person name="Suleimanova A.D."/>
            <person name="Mardanova A.M."/>
            <person name="Maria S.N."/>
            <person name="Sergey M.Y."/>
            <person name="Sharipova M.R."/>
        </authorList>
    </citation>
    <scope>NUCLEOTIDE SEQUENCE [LARGE SCALE GENOMIC DNA]</scope>
    <source>
        <strain evidence="7 9">M2.11</strain>
    </source>
</reference>
<dbReference type="EMBL" id="JAAIWK010000004">
    <property type="protein sequence ID" value="NEY19206.1"/>
    <property type="molecule type" value="Genomic_DNA"/>
</dbReference>
<protein>
    <submittedName>
        <fullName evidence="8">CDP-glycerol glycerophosphotransferase family protein</fullName>
    </submittedName>
</protein>
<dbReference type="GO" id="GO:0047355">
    <property type="term" value="F:CDP-glycerol glycerophosphotransferase activity"/>
    <property type="evidence" value="ECO:0007669"/>
    <property type="project" value="InterPro"/>
</dbReference>
<evidence type="ECO:0000256" key="1">
    <source>
        <dbReference type="ARBA" id="ARBA00004202"/>
    </source>
</evidence>
<dbReference type="PANTHER" id="PTHR37316:SF3">
    <property type="entry name" value="TEICHOIC ACID GLYCEROL-PHOSPHATE TRANSFERASE"/>
    <property type="match status" value="1"/>
</dbReference>
<dbReference type="Proteomes" id="UP000476934">
    <property type="component" value="Unassembled WGS sequence"/>
</dbReference>
<dbReference type="EMBL" id="JRUN01000005">
    <property type="protein sequence ID" value="KHD86458.1"/>
    <property type="molecule type" value="Genomic_DNA"/>
</dbReference>
<dbReference type="InterPro" id="IPR051612">
    <property type="entry name" value="Teichoic_Acid_Biosynth"/>
</dbReference>
<dbReference type="PANTHER" id="PTHR37316">
    <property type="entry name" value="TEICHOIC ACID GLYCEROL-PHOSPHATE PRIMASE"/>
    <property type="match status" value="1"/>
</dbReference>
<evidence type="ECO:0000313" key="9">
    <source>
        <dbReference type="Proteomes" id="UP000030588"/>
    </source>
</evidence>
<comment type="similarity">
    <text evidence="2">Belongs to the CDP-glycerol glycerophosphotransferase family.</text>
</comment>
<dbReference type="GO" id="GO:0005886">
    <property type="term" value="C:plasma membrane"/>
    <property type="evidence" value="ECO:0007669"/>
    <property type="project" value="UniProtKB-SubCell"/>
</dbReference>
<evidence type="ECO:0000256" key="3">
    <source>
        <dbReference type="ARBA" id="ARBA00022475"/>
    </source>
</evidence>
<proteinExistence type="inferred from homology"/>
<keyword evidence="3" id="KW-1003">Cell membrane</keyword>
<dbReference type="InterPro" id="IPR043148">
    <property type="entry name" value="TagF_C"/>
</dbReference>
<keyword evidence="10" id="KW-1185">Reference proteome</keyword>
<keyword evidence="6" id="KW-0472">Membrane</keyword>
<evidence type="ECO:0000313" key="8">
    <source>
        <dbReference type="EMBL" id="NEY19206.1"/>
    </source>
</evidence>